<name>A0A813P4Z8_9BILA</name>
<dbReference type="Proteomes" id="UP000663844">
    <property type="component" value="Unassembled WGS sequence"/>
</dbReference>
<sequence>MRRMHIIALAAAITNSWRLFISAVAYSYGSMLVQKGESTFQNFFKVFAVLQAAIGSLGLSTIQNSDKIIVIDKGQMKEEGTHDELLKLSGIYSKMVNSQNKST</sequence>
<evidence type="ECO:0000256" key="5">
    <source>
        <dbReference type="SAM" id="Phobius"/>
    </source>
</evidence>
<evidence type="ECO:0000256" key="2">
    <source>
        <dbReference type="ARBA" id="ARBA00022692"/>
    </source>
</evidence>
<dbReference type="GO" id="GO:0016020">
    <property type="term" value="C:membrane"/>
    <property type="evidence" value="ECO:0007669"/>
    <property type="project" value="UniProtKB-SubCell"/>
</dbReference>
<feature type="transmembrane region" description="Helical" evidence="5">
    <location>
        <begin position="42"/>
        <end position="62"/>
    </location>
</feature>
<evidence type="ECO:0008006" key="9">
    <source>
        <dbReference type="Google" id="ProtNLM"/>
    </source>
</evidence>
<dbReference type="GO" id="GO:0005524">
    <property type="term" value="F:ATP binding"/>
    <property type="evidence" value="ECO:0007669"/>
    <property type="project" value="InterPro"/>
</dbReference>
<evidence type="ECO:0000313" key="8">
    <source>
        <dbReference type="Proteomes" id="UP000663845"/>
    </source>
</evidence>
<dbReference type="GO" id="GO:0015421">
    <property type="term" value="F:ABC-type oligopeptide transporter activity"/>
    <property type="evidence" value="ECO:0007669"/>
    <property type="project" value="TreeGrafter"/>
</dbReference>
<keyword evidence="2 5" id="KW-0812">Transmembrane</keyword>
<dbReference type="EMBL" id="CAJOAZ010000065">
    <property type="protein sequence ID" value="CAF3514559.1"/>
    <property type="molecule type" value="Genomic_DNA"/>
</dbReference>
<dbReference type="InterPro" id="IPR036640">
    <property type="entry name" value="ABC1_TM_sf"/>
</dbReference>
<comment type="subcellular location">
    <subcellularLocation>
        <location evidence="1">Membrane</location>
        <topology evidence="1">Multi-pass membrane protein</topology>
    </subcellularLocation>
</comment>
<evidence type="ECO:0000256" key="4">
    <source>
        <dbReference type="ARBA" id="ARBA00023136"/>
    </source>
</evidence>
<evidence type="ECO:0000313" key="7">
    <source>
        <dbReference type="EMBL" id="CAF3514559.1"/>
    </source>
</evidence>
<evidence type="ECO:0000256" key="1">
    <source>
        <dbReference type="ARBA" id="ARBA00004141"/>
    </source>
</evidence>
<protein>
    <recommendedName>
        <fullName evidence="9">ABC transmembrane type-1 domain-containing protein</fullName>
    </recommendedName>
</protein>
<comment type="caution">
    <text evidence="6">The sequence shown here is derived from an EMBL/GenBank/DDBJ whole genome shotgun (WGS) entry which is preliminary data.</text>
</comment>
<evidence type="ECO:0000313" key="6">
    <source>
        <dbReference type="EMBL" id="CAF0749280.1"/>
    </source>
</evidence>
<dbReference type="SUPFAM" id="SSF52540">
    <property type="entry name" value="P-loop containing nucleoside triphosphate hydrolases"/>
    <property type="match status" value="1"/>
</dbReference>
<keyword evidence="4 5" id="KW-0472">Membrane</keyword>
<dbReference type="EMBL" id="CAJNOG010000012">
    <property type="protein sequence ID" value="CAF0749280.1"/>
    <property type="molecule type" value="Genomic_DNA"/>
</dbReference>
<dbReference type="Gene3D" id="3.40.50.300">
    <property type="entry name" value="P-loop containing nucleotide triphosphate hydrolases"/>
    <property type="match status" value="1"/>
</dbReference>
<dbReference type="AlphaFoldDB" id="A0A813P4Z8"/>
<accession>A0A813P4Z8</accession>
<dbReference type="Gene3D" id="1.20.1560.10">
    <property type="entry name" value="ABC transporter type 1, transmembrane domain"/>
    <property type="match status" value="1"/>
</dbReference>
<keyword evidence="3 5" id="KW-1133">Transmembrane helix</keyword>
<dbReference type="Proteomes" id="UP000663845">
    <property type="component" value="Unassembled WGS sequence"/>
</dbReference>
<reference evidence="6" key="1">
    <citation type="submission" date="2021-02" db="EMBL/GenBank/DDBJ databases">
        <authorList>
            <person name="Nowell W R."/>
        </authorList>
    </citation>
    <scope>NUCLEOTIDE SEQUENCE</scope>
</reference>
<gene>
    <name evidence="6" type="ORF">JYZ213_LOCUS2379</name>
    <name evidence="7" type="ORF">OXD698_LOCUS2078</name>
</gene>
<dbReference type="PANTHER" id="PTHR43394:SF1">
    <property type="entry name" value="ATP-BINDING CASSETTE SUB-FAMILY B MEMBER 10, MITOCHONDRIAL"/>
    <property type="match status" value="1"/>
</dbReference>
<proteinExistence type="predicted"/>
<organism evidence="6 8">
    <name type="scientific">Adineta steineri</name>
    <dbReference type="NCBI Taxonomy" id="433720"/>
    <lineage>
        <taxon>Eukaryota</taxon>
        <taxon>Metazoa</taxon>
        <taxon>Spiralia</taxon>
        <taxon>Gnathifera</taxon>
        <taxon>Rotifera</taxon>
        <taxon>Eurotatoria</taxon>
        <taxon>Bdelloidea</taxon>
        <taxon>Adinetida</taxon>
        <taxon>Adinetidae</taxon>
        <taxon>Adineta</taxon>
    </lineage>
</organism>
<dbReference type="InterPro" id="IPR027417">
    <property type="entry name" value="P-loop_NTPase"/>
</dbReference>
<dbReference type="PANTHER" id="PTHR43394">
    <property type="entry name" value="ATP-DEPENDENT PERMEASE MDL1, MITOCHONDRIAL"/>
    <property type="match status" value="1"/>
</dbReference>
<evidence type="ECO:0000256" key="3">
    <source>
        <dbReference type="ARBA" id="ARBA00022989"/>
    </source>
</evidence>
<dbReference type="InterPro" id="IPR039421">
    <property type="entry name" value="Type_1_exporter"/>
</dbReference>